<dbReference type="GO" id="GO:0051536">
    <property type="term" value="F:iron-sulfur cluster binding"/>
    <property type="evidence" value="ECO:0007669"/>
    <property type="project" value="UniProtKB-KW"/>
</dbReference>
<evidence type="ECO:0000313" key="12">
    <source>
        <dbReference type="EMBL" id="RPA81476.1"/>
    </source>
</evidence>
<evidence type="ECO:0000256" key="4">
    <source>
        <dbReference type="ARBA" id="ARBA00021914"/>
    </source>
</evidence>
<dbReference type="NCBIfam" id="TIGR00322">
    <property type="entry name" value="diphth2_R"/>
    <property type="match status" value="1"/>
</dbReference>
<evidence type="ECO:0000256" key="5">
    <source>
        <dbReference type="ARBA" id="ARBA00022723"/>
    </source>
</evidence>
<dbReference type="PANTHER" id="PTHR10762">
    <property type="entry name" value="DIPHTHAMIDE BIOSYNTHESIS PROTEIN"/>
    <property type="match status" value="1"/>
</dbReference>
<evidence type="ECO:0000256" key="1">
    <source>
        <dbReference type="ARBA" id="ARBA00001966"/>
    </source>
</evidence>
<comment type="similarity">
    <text evidence="3 10">Belongs to the DPH1/DPH2 family. DPH2 subfamily.</text>
</comment>
<feature type="region of interest" description="Disordered" evidence="11">
    <location>
        <begin position="377"/>
        <end position="455"/>
    </location>
</feature>
<comment type="subunit">
    <text evidence="8">Component of the 2-(3-amino-3-carboxypropyl)histidine synthase complex composed of DPH1, DPH2, DPH3 and a NADH-dependent reductase, predominantly CBR1.</text>
</comment>
<comment type="pathway">
    <text evidence="2 10">Protein modification; peptidyl-diphthamide biosynthesis.</text>
</comment>
<evidence type="ECO:0000256" key="3">
    <source>
        <dbReference type="ARBA" id="ARBA00006179"/>
    </source>
</evidence>
<dbReference type="GO" id="GO:0017183">
    <property type="term" value="P:protein histidyl modification to diphthamide"/>
    <property type="evidence" value="ECO:0007669"/>
    <property type="project" value="UniProtKB-UniPathway"/>
</dbReference>
<organism evidence="12 13">
    <name type="scientific">Ascobolus immersus RN42</name>
    <dbReference type="NCBI Taxonomy" id="1160509"/>
    <lineage>
        <taxon>Eukaryota</taxon>
        <taxon>Fungi</taxon>
        <taxon>Dikarya</taxon>
        <taxon>Ascomycota</taxon>
        <taxon>Pezizomycotina</taxon>
        <taxon>Pezizomycetes</taxon>
        <taxon>Pezizales</taxon>
        <taxon>Ascobolaceae</taxon>
        <taxon>Ascobolus</taxon>
    </lineage>
</organism>
<dbReference type="InterPro" id="IPR010014">
    <property type="entry name" value="DHP2"/>
</dbReference>
<dbReference type="Gene3D" id="3.40.50.11860">
    <property type="entry name" value="Diphthamide synthesis DPH1/DPH2 domain 3"/>
    <property type="match status" value="1"/>
</dbReference>
<dbReference type="SFLD" id="SFLDG01121">
    <property type="entry name" value="Diphthamide_biosynthesis"/>
    <property type="match status" value="1"/>
</dbReference>
<dbReference type="Pfam" id="PF01866">
    <property type="entry name" value="Diphthamide_syn"/>
    <property type="match status" value="1"/>
</dbReference>
<comment type="cofactor">
    <cofactor evidence="1">
        <name>[4Fe-4S] cluster</name>
        <dbReference type="ChEBI" id="CHEBI:49883"/>
    </cofactor>
</comment>
<comment type="function">
    <text evidence="10">Required for the first step of diphthamide biosynthesis, a post-translational modification of histidine which occurs in elongation factor 2. DPH1 and DPH2 transfer a 3-amino-3-carboxypropyl (ACP) group from S-adenosyl-L-methionine (SAM) to a histidine residue, the reaction is assisted by a reduction system comprising DPH3 and a NADH-dependent reductase. Facilitates the reduction of the catalytic iron-sulfur cluster found in the DPH1 subunit.</text>
</comment>
<name>A0A3N4I7M0_ASCIM</name>
<evidence type="ECO:0000256" key="8">
    <source>
        <dbReference type="ARBA" id="ARBA00034128"/>
    </source>
</evidence>
<dbReference type="GO" id="GO:0090560">
    <property type="term" value="F:2-(3-amino-3-carboxypropyl)histidine synthase activity"/>
    <property type="evidence" value="ECO:0007669"/>
    <property type="project" value="InterPro"/>
</dbReference>
<dbReference type="SFLD" id="SFLDS00032">
    <property type="entry name" value="Radical_SAM_3-amino-3-carboxyp"/>
    <property type="match status" value="1"/>
</dbReference>
<evidence type="ECO:0000256" key="9">
    <source>
        <dbReference type="ARBA" id="ARBA00054092"/>
    </source>
</evidence>
<keyword evidence="5 10" id="KW-0479">Metal-binding</keyword>
<keyword evidence="13" id="KW-1185">Reference proteome</keyword>
<feature type="compositionally biased region" description="Acidic residues" evidence="11">
    <location>
        <begin position="386"/>
        <end position="410"/>
    </location>
</feature>
<dbReference type="AlphaFoldDB" id="A0A3N4I7M0"/>
<comment type="subcellular location">
    <subcellularLocation>
        <location evidence="10">Cytoplasm</location>
    </subcellularLocation>
</comment>
<proteinExistence type="inferred from homology"/>
<dbReference type="GO" id="GO:0046872">
    <property type="term" value="F:metal ion binding"/>
    <property type="evidence" value="ECO:0007669"/>
    <property type="project" value="UniProtKB-KW"/>
</dbReference>
<keyword evidence="6 10" id="KW-0408">Iron</keyword>
<dbReference type="GO" id="GO:0005737">
    <property type="term" value="C:cytoplasm"/>
    <property type="evidence" value="ECO:0007669"/>
    <property type="project" value="UniProtKB-SubCell"/>
</dbReference>
<dbReference type="PANTHER" id="PTHR10762:SF2">
    <property type="entry name" value="2-(3-AMINO-3-CARBOXYPROPYL)HISTIDINE SYNTHASE SUBUNIT 2"/>
    <property type="match status" value="1"/>
</dbReference>
<dbReference type="EMBL" id="ML119679">
    <property type="protein sequence ID" value="RPA81476.1"/>
    <property type="molecule type" value="Genomic_DNA"/>
</dbReference>
<dbReference type="Gene3D" id="3.40.50.11840">
    <property type="entry name" value="Diphthamide synthesis DPH1/DPH2 domain 1"/>
    <property type="match status" value="1"/>
</dbReference>
<sequence length="528" mass="58030">MTYPSQAPILSSDDASAFTAPIEKPKVIRRSNEELNEIYEIPSTLEKLLKGGYKRVALQFPDDLLTDSEFVFESIQKGLNEGKKEGDEEKKAFILADTSYGSCCVDEVAAEHADADVVVHYGRACLSPTSRLPVIFVFGREPLPENATYETIITDITALFPEPSTKIALMTTAPLEWHLPTITKLLHDRSYTSVISLTTTHAPTNPIPNRTLPPSDTPLSEYSLYHLSQPSPASLLTLTTLVSSIHSFPPLTTDTLQLLRRRYGIVSRLRSAGIIGILINTLSVSSYLDAVKTLQRKIAEAGKKSYLLVVGKINVPKLANFEEVDAWVSVGCWEQDLGVGDESMWYKPLVNSYEFLKSLEGGWGMGQAWRGGFEGVVEEEKKETEPEAPEETYAEGEQEVESDEDTEEPVFDLRTGKLIANTKARPMRQYQSATSALPSSTSSDAPKPTSTTLTTLSRSEQQLAKTGGVMSPAATFMNEKRSWKGLGTDWVEVGYDENGDGEKGAIVEEGRAGIARGYKVGEEGERDL</sequence>
<gene>
    <name evidence="12" type="ORF">BJ508DRAFT_376392</name>
</gene>
<dbReference type="SFLD" id="SFLDF00408">
    <property type="entry name" value="Diphthamide_biosynthesis_famil"/>
    <property type="match status" value="1"/>
</dbReference>
<dbReference type="STRING" id="1160509.A0A3N4I7M0"/>
<dbReference type="InterPro" id="IPR016435">
    <property type="entry name" value="DPH1/DPH2"/>
</dbReference>
<dbReference type="FunFam" id="3.40.50.11840:FF:000002">
    <property type="entry name" value="2-(3-amino-3-carboxypropyl)histidine synthase subunit 2"/>
    <property type="match status" value="1"/>
</dbReference>
<keyword evidence="10" id="KW-0963">Cytoplasm</keyword>
<dbReference type="OrthoDB" id="449241at2759"/>
<dbReference type="FunFam" id="3.40.50.11860:FF:000001">
    <property type="entry name" value="2-(3-amino-3-carboxypropyl)histidine synthase subunit 2"/>
    <property type="match status" value="1"/>
</dbReference>
<reference evidence="12 13" key="1">
    <citation type="journal article" date="2018" name="Nat. Ecol. Evol.">
        <title>Pezizomycetes genomes reveal the molecular basis of ectomycorrhizal truffle lifestyle.</title>
        <authorList>
            <person name="Murat C."/>
            <person name="Payen T."/>
            <person name="Noel B."/>
            <person name="Kuo A."/>
            <person name="Morin E."/>
            <person name="Chen J."/>
            <person name="Kohler A."/>
            <person name="Krizsan K."/>
            <person name="Balestrini R."/>
            <person name="Da Silva C."/>
            <person name="Montanini B."/>
            <person name="Hainaut M."/>
            <person name="Levati E."/>
            <person name="Barry K.W."/>
            <person name="Belfiori B."/>
            <person name="Cichocki N."/>
            <person name="Clum A."/>
            <person name="Dockter R.B."/>
            <person name="Fauchery L."/>
            <person name="Guy J."/>
            <person name="Iotti M."/>
            <person name="Le Tacon F."/>
            <person name="Lindquist E.A."/>
            <person name="Lipzen A."/>
            <person name="Malagnac F."/>
            <person name="Mello A."/>
            <person name="Molinier V."/>
            <person name="Miyauchi S."/>
            <person name="Poulain J."/>
            <person name="Riccioni C."/>
            <person name="Rubini A."/>
            <person name="Sitrit Y."/>
            <person name="Splivallo R."/>
            <person name="Traeger S."/>
            <person name="Wang M."/>
            <person name="Zifcakova L."/>
            <person name="Wipf D."/>
            <person name="Zambonelli A."/>
            <person name="Paolocci F."/>
            <person name="Nowrousian M."/>
            <person name="Ottonello S."/>
            <person name="Baldrian P."/>
            <person name="Spatafora J.W."/>
            <person name="Henrissat B."/>
            <person name="Nagy L.G."/>
            <person name="Aury J.M."/>
            <person name="Wincker P."/>
            <person name="Grigoriev I.V."/>
            <person name="Bonfante P."/>
            <person name="Martin F.M."/>
        </authorList>
    </citation>
    <scope>NUCLEOTIDE SEQUENCE [LARGE SCALE GENOMIC DNA]</scope>
    <source>
        <strain evidence="12 13">RN42</strain>
    </source>
</reference>
<evidence type="ECO:0000313" key="13">
    <source>
        <dbReference type="Proteomes" id="UP000275078"/>
    </source>
</evidence>
<protein>
    <recommendedName>
        <fullName evidence="4 10">2-(3-amino-3-carboxypropyl)histidine synthase subunit 2</fullName>
    </recommendedName>
</protein>
<feature type="compositionally biased region" description="Low complexity" evidence="11">
    <location>
        <begin position="432"/>
        <end position="455"/>
    </location>
</feature>
<dbReference type="InterPro" id="IPR042263">
    <property type="entry name" value="DPH1/DPH2_1"/>
</dbReference>
<keyword evidence="7 10" id="KW-0411">Iron-sulfur</keyword>
<dbReference type="UniPathway" id="UPA00559"/>
<dbReference type="Proteomes" id="UP000275078">
    <property type="component" value="Unassembled WGS sequence"/>
</dbReference>
<evidence type="ECO:0000256" key="6">
    <source>
        <dbReference type="ARBA" id="ARBA00023004"/>
    </source>
</evidence>
<dbReference type="NCBIfam" id="TIGR00272">
    <property type="entry name" value="DPH2"/>
    <property type="match status" value="1"/>
</dbReference>
<evidence type="ECO:0000256" key="7">
    <source>
        <dbReference type="ARBA" id="ARBA00023014"/>
    </source>
</evidence>
<evidence type="ECO:0000256" key="11">
    <source>
        <dbReference type="SAM" id="MobiDB-lite"/>
    </source>
</evidence>
<comment type="function">
    <text evidence="9">Required for the first step of diphthamide biosynthesis, a post-translational modification of histidine which occurs in elongation factor 2. DPH1 and DPH2 transfer a 3-amino-3-carboxypropyl (ACP) group from S-adenosyl-L-methionine (SAM) to a histidine residue, the reaction is assisted by a reduction system comprising DPH3 and a NADH-dependent reductase, predominantly CBR1. Facilitates the reduction of the catalytic iron-sulfur cluster found in the DPH1 subunit.</text>
</comment>
<evidence type="ECO:0000256" key="10">
    <source>
        <dbReference type="RuleBase" id="RU364133"/>
    </source>
</evidence>
<dbReference type="InterPro" id="IPR042265">
    <property type="entry name" value="DPH1/DPH2_3"/>
</dbReference>
<evidence type="ECO:0000256" key="2">
    <source>
        <dbReference type="ARBA" id="ARBA00005156"/>
    </source>
</evidence>
<accession>A0A3N4I7M0</accession>